<evidence type="ECO:0000256" key="1">
    <source>
        <dbReference type="ARBA" id="ARBA00010554"/>
    </source>
</evidence>
<name>A0A7V8VDF9_9BACT</name>
<dbReference type="Proteomes" id="UP000542342">
    <property type="component" value="Unassembled WGS sequence"/>
</dbReference>
<comment type="caution">
    <text evidence="2">The sequence shown here is derived from an EMBL/GenBank/DDBJ whole genome shotgun (WGS) entry which is preliminary data.</text>
</comment>
<dbReference type="Pfam" id="PF02641">
    <property type="entry name" value="DUF190"/>
    <property type="match status" value="2"/>
</dbReference>
<accession>A0A7V8VDF9</accession>
<proteinExistence type="inferred from homology"/>
<dbReference type="InterPro" id="IPR003793">
    <property type="entry name" value="UPF0166"/>
</dbReference>
<dbReference type="PANTHER" id="PTHR35983:SF1">
    <property type="entry name" value="UPF0166 PROTEIN TM_0021"/>
    <property type="match status" value="1"/>
</dbReference>
<organism evidence="2 3">
    <name type="scientific">Thermogemmata fonticola</name>
    <dbReference type="NCBI Taxonomy" id="2755323"/>
    <lineage>
        <taxon>Bacteria</taxon>
        <taxon>Pseudomonadati</taxon>
        <taxon>Planctomycetota</taxon>
        <taxon>Planctomycetia</taxon>
        <taxon>Gemmatales</taxon>
        <taxon>Gemmataceae</taxon>
        <taxon>Thermogemmata</taxon>
    </lineage>
</organism>
<dbReference type="Gene3D" id="3.30.70.120">
    <property type="match status" value="2"/>
</dbReference>
<dbReference type="InterPro" id="IPR011322">
    <property type="entry name" value="N-reg_PII-like_a/b"/>
</dbReference>
<sequence length="268" mass="30277">MKKLPAQAVPAEDGQRMKLEGEQTLLRVVLRSTDRYSWRRRTVEELLRRALARGLMGATVLEGEGGLDSAGQFVGSSRWSLVRRRLLVAEFLDAPAIIGAFLSDAAAVVRRGTLMLERAHVLVFRRRQEQMQAIRTHLAVPDRVPPSACLPAAEEFPLMRTFVDGYLLRIFMDDSDEWRGQPLYQAILHQAQQLGLHSLVVLRAPLGYGTHRRVHSPRSADYLTDLPVLVEVVDSREQIERLLPFLDEAVPEGLVTIEGVKMWRKVEA</sequence>
<protein>
    <submittedName>
        <fullName evidence="2">DUF190 domain-containing protein</fullName>
    </submittedName>
</protein>
<comment type="similarity">
    <text evidence="1">Belongs to the UPF0166 family.</text>
</comment>
<dbReference type="AlphaFoldDB" id="A0A7V8VDF9"/>
<keyword evidence="3" id="KW-1185">Reference proteome</keyword>
<dbReference type="SUPFAM" id="SSF54913">
    <property type="entry name" value="GlnB-like"/>
    <property type="match status" value="2"/>
</dbReference>
<dbReference type="EMBL" id="JACEFB010000004">
    <property type="protein sequence ID" value="MBA2226024.1"/>
    <property type="molecule type" value="Genomic_DNA"/>
</dbReference>
<evidence type="ECO:0000313" key="2">
    <source>
        <dbReference type="EMBL" id="MBA2226024.1"/>
    </source>
</evidence>
<dbReference type="PANTHER" id="PTHR35983">
    <property type="entry name" value="UPF0166 PROTEIN TM_0021"/>
    <property type="match status" value="1"/>
</dbReference>
<reference evidence="2 3" key="1">
    <citation type="submission" date="2020-07" db="EMBL/GenBank/DDBJ databases">
        <title>Thermogemmata thermophila gen. nov., sp. nov., a novel moderate thermophilic planctomycete from a Kamchatka hot spring.</title>
        <authorList>
            <person name="Elcheninov A.G."/>
            <person name="Podosokorskaya O.A."/>
            <person name="Kovaleva O.L."/>
            <person name="Novikov A."/>
            <person name="Bonch-Osmolovskaya E.A."/>
            <person name="Toshchakov S.V."/>
            <person name="Kublanov I.V."/>
        </authorList>
    </citation>
    <scope>NUCLEOTIDE SEQUENCE [LARGE SCALE GENOMIC DNA]</scope>
    <source>
        <strain evidence="2 3">2918</strain>
    </source>
</reference>
<gene>
    <name evidence="2" type="ORF">H0921_07600</name>
</gene>
<dbReference type="InterPro" id="IPR015867">
    <property type="entry name" value="N-reg_PII/ATP_PRibTrfase_C"/>
</dbReference>
<evidence type="ECO:0000313" key="3">
    <source>
        <dbReference type="Proteomes" id="UP000542342"/>
    </source>
</evidence>
<dbReference type="RefSeq" id="WP_194537462.1">
    <property type="nucleotide sequence ID" value="NZ_JACEFB010000004.1"/>
</dbReference>